<accession>A0A1S6J3H9</accession>
<dbReference type="PANTHER" id="PTHR43767">
    <property type="entry name" value="LONG-CHAIN-FATTY-ACID--COA LIGASE"/>
    <property type="match status" value="1"/>
</dbReference>
<dbReference type="AlphaFoldDB" id="A0A1S6J3H9"/>
<evidence type="ECO:0000259" key="1">
    <source>
        <dbReference type="Pfam" id="PF00501"/>
    </source>
</evidence>
<evidence type="ECO:0000313" key="3">
    <source>
        <dbReference type="Proteomes" id="UP000189443"/>
    </source>
</evidence>
<feature type="domain" description="AMP-dependent synthetase/ligase" evidence="1">
    <location>
        <begin position="19"/>
        <end position="361"/>
    </location>
</feature>
<keyword evidence="3" id="KW-1185">Reference proteome</keyword>
<sequence>MPQKRPVPLGRAVTLDGLFARAAGRRPGATAVEDGSRSITYEAAGKRSDRLATAILRSGVQLGDPVLVHCTDHVQALVAQLAVLKAGGVCVPVPCGAGAGVRGRIAAVSGAELVLCSGATRTHWQRPAVVLDDERTWARVTPLRVDRSLPRSSPTDAAYLIVEQDPAGPPAGHLIDHRAWALALTDRVRRAGRADRGVLCRAEPGGPDTLTSMWWSIAAGGTLHARQTVGTGSGLAVPRSGPGRIATAVFSPQTYAAVLAETARPPARGPGTVVLVGEPCPPGLVDRHFALLPHTRLLAEFSPLDGALPWAAVEHAPPGGDRPGGHVVGGATTRVRITIRDIEGRVVPMGSTGEIWASGAALPFDRLGARGLSAPLGTPCAVSGRMGRWNDDGLLEVTGPRVRA</sequence>
<dbReference type="InterPro" id="IPR000873">
    <property type="entry name" value="AMP-dep_synth/lig_dom"/>
</dbReference>
<proteinExistence type="predicted"/>
<dbReference type="Proteomes" id="UP000189443">
    <property type="component" value="Chromosome"/>
</dbReference>
<dbReference type="PANTHER" id="PTHR43767:SF10">
    <property type="entry name" value="SURFACTIN SYNTHASE SUBUNIT 1"/>
    <property type="match status" value="1"/>
</dbReference>
<dbReference type="SUPFAM" id="SSF56801">
    <property type="entry name" value="Acetyl-CoA synthetase-like"/>
    <property type="match status" value="1"/>
</dbReference>
<organism evidence="2 3">
    <name type="scientific">Streptomyces pactum</name>
    <dbReference type="NCBI Taxonomy" id="68249"/>
    <lineage>
        <taxon>Bacteria</taxon>
        <taxon>Bacillati</taxon>
        <taxon>Actinomycetota</taxon>
        <taxon>Actinomycetes</taxon>
        <taxon>Kitasatosporales</taxon>
        <taxon>Streptomycetaceae</taxon>
        <taxon>Streptomyces</taxon>
    </lineage>
</organism>
<reference evidence="2 3" key="1">
    <citation type="submission" date="2017-02" db="EMBL/GenBank/DDBJ databases">
        <title>Streptomyces pactum ACT12 Genome sequencing and assembly.</title>
        <authorList>
            <person name="Xue Q."/>
            <person name="Yan X."/>
            <person name="Jia L."/>
            <person name="Yan H."/>
        </authorList>
    </citation>
    <scope>NUCLEOTIDE SEQUENCE [LARGE SCALE GENOMIC DNA]</scope>
    <source>
        <strain evidence="2 3">ACT12</strain>
    </source>
</reference>
<protein>
    <recommendedName>
        <fullName evidence="1">AMP-dependent synthetase/ligase domain-containing protein</fullName>
    </recommendedName>
</protein>
<dbReference type="Pfam" id="PF00501">
    <property type="entry name" value="AMP-binding"/>
    <property type="match status" value="1"/>
</dbReference>
<name>A0A1S6J3H9_9ACTN</name>
<gene>
    <name evidence="2" type="ORF">B1H29_04790</name>
</gene>
<evidence type="ECO:0000313" key="2">
    <source>
        <dbReference type="EMBL" id="AQS66333.1"/>
    </source>
</evidence>
<dbReference type="InterPro" id="IPR042099">
    <property type="entry name" value="ANL_N_sf"/>
</dbReference>
<dbReference type="EMBL" id="CP019724">
    <property type="protein sequence ID" value="AQS66333.1"/>
    <property type="molecule type" value="Genomic_DNA"/>
</dbReference>
<dbReference type="InterPro" id="IPR050237">
    <property type="entry name" value="ATP-dep_AMP-bd_enzyme"/>
</dbReference>
<dbReference type="KEGG" id="spac:B1H29_04790"/>
<dbReference type="Gene3D" id="3.40.50.12780">
    <property type="entry name" value="N-terminal domain of ligase-like"/>
    <property type="match status" value="1"/>
</dbReference>